<reference evidence="5" key="1">
    <citation type="submission" date="2017-09" db="EMBL/GenBank/DDBJ databases">
        <authorList>
            <person name="Regsiter A."/>
            <person name="William W."/>
        </authorList>
    </citation>
    <scope>NUCLEOTIDE SEQUENCE [LARGE SCALE GENOMIC DNA]</scope>
    <source>
        <strain evidence="5">500-1</strain>
    </source>
</reference>
<dbReference type="RefSeq" id="WP_157917446.1">
    <property type="nucleotide sequence ID" value="NZ_LT907975.1"/>
</dbReference>
<evidence type="ECO:0000313" key="4">
    <source>
        <dbReference type="EMBL" id="SOB59022.1"/>
    </source>
</evidence>
<keyword evidence="5" id="KW-1185">Reference proteome</keyword>
<dbReference type="KEGG" id="pprf:DPRO_2118"/>
<comment type="similarity">
    <text evidence="1">Belongs to the thioesterase PaaI family.</text>
</comment>
<protein>
    <submittedName>
        <fullName evidence="4">Thioesterase</fullName>
    </submittedName>
</protein>
<dbReference type="InterPro" id="IPR039298">
    <property type="entry name" value="ACOT13"/>
</dbReference>
<dbReference type="InterPro" id="IPR006683">
    <property type="entry name" value="Thioestr_dom"/>
</dbReference>
<dbReference type="InterPro" id="IPR029069">
    <property type="entry name" value="HotDog_dom_sf"/>
</dbReference>
<evidence type="ECO:0000313" key="5">
    <source>
        <dbReference type="Proteomes" id="UP000219215"/>
    </source>
</evidence>
<dbReference type="CDD" id="cd03443">
    <property type="entry name" value="PaaI_thioesterase"/>
    <property type="match status" value="1"/>
</dbReference>
<dbReference type="PANTHER" id="PTHR21660:SF1">
    <property type="entry name" value="ACYL-COENZYME A THIOESTERASE 13"/>
    <property type="match status" value="1"/>
</dbReference>
<evidence type="ECO:0000256" key="2">
    <source>
        <dbReference type="ARBA" id="ARBA00022801"/>
    </source>
</evidence>
<organism evidence="4 5">
    <name type="scientific">Pseudodesulfovibrio profundus</name>
    <dbReference type="NCBI Taxonomy" id="57320"/>
    <lineage>
        <taxon>Bacteria</taxon>
        <taxon>Pseudomonadati</taxon>
        <taxon>Thermodesulfobacteriota</taxon>
        <taxon>Desulfovibrionia</taxon>
        <taxon>Desulfovibrionales</taxon>
        <taxon>Desulfovibrionaceae</taxon>
    </lineage>
</organism>
<dbReference type="GO" id="GO:0047617">
    <property type="term" value="F:fatty acyl-CoA hydrolase activity"/>
    <property type="evidence" value="ECO:0007669"/>
    <property type="project" value="InterPro"/>
</dbReference>
<dbReference type="Gene3D" id="3.10.129.10">
    <property type="entry name" value="Hotdog Thioesterase"/>
    <property type="match status" value="1"/>
</dbReference>
<accession>A0A2C8F8D7</accession>
<sequence length="142" mass="14872">MTPADYLKAVKNSEQTVNPVLNLLGATVIETNPGMATLKLTTSPAFAQGAGVVSGGILATLLDETMAHAVLGCLSADCATATVNMNVSYHRQTRVGDELFCTARTTKQGQRVIFVEAEIQADEKSIATATASFIVTHCPSEA</sequence>
<dbReference type="Proteomes" id="UP000219215">
    <property type="component" value="Chromosome DPRO"/>
</dbReference>
<name>A0A2C8F8D7_9BACT</name>
<dbReference type="NCBIfam" id="TIGR00369">
    <property type="entry name" value="unchar_dom_1"/>
    <property type="match status" value="1"/>
</dbReference>
<evidence type="ECO:0000256" key="1">
    <source>
        <dbReference type="ARBA" id="ARBA00008324"/>
    </source>
</evidence>
<dbReference type="InterPro" id="IPR003736">
    <property type="entry name" value="PAAI_dom"/>
</dbReference>
<dbReference type="Pfam" id="PF03061">
    <property type="entry name" value="4HBT"/>
    <property type="match status" value="1"/>
</dbReference>
<dbReference type="AlphaFoldDB" id="A0A2C8F8D7"/>
<evidence type="ECO:0000259" key="3">
    <source>
        <dbReference type="Pfam" id="PF03061"/>
    </source>
</evidence>
<dbReference type="OrthoDB" id="5297685at2"/>
<feature type="domain" description="Thioesterase" evidence="3">
    <location>
        <begin position="51"/>
        <end position="123"/>
    </location>
</feature>
<proteinExistence type="inferred from homology"/>
<dbReference type="SUPFAM" id="SSF54637">
    <property type="entry name" value="Thioesterase/thiol ester dehydrase-isomerase"/>
    <property type="match status" value="1"/>
</dbReference>
<gene>
    <name evidence="4" type="ORF">DPRO_2118</name>
</gene>
<dbReference type="EMBL" id="LT907975">
    <property type="protein sequence ID" value="SOB59022.1"/>
    <property type="molecule type" value="Genomic_DNA"/>
</dbReference>
<dbReference type="PANTHER" id="PTHR21660">
    <property type="entry name" value="THIOESTERASE SUPERFAMILY MEMBER-RELATED"/>
    <property type="match status" value="1"/>
</dbReference>
<keyword evidence="2" id="KW-0378">Hydrolase</keyword>